<dbReference type="Proteomes" id="UP001497700">
    <property type="component" value="Unassembled WGS sequence"/>
</dbReference>
<dbReference type="EMBL" id="MU393517">
    <property type="protein sequence ID" value="KAI4862863.1"/>
    <property type="molecule type" value="Genomic_DNA"/>
</dbReference>
<evidence type="ECO:0000313" key="1">
    <source>
        <dbReference type="EMBL" id="KAI4862863.1"/>
    </source>
</evidence>
<name>A0ACB9YUI6_9PEZI</name>
<comment type="caution">
    <text evidence="1">The sequence shown here is derived from an EMBL/GenBank/DDBJ whole genome shotgun (WGS) entry which is preliminary data.</text>
</comment>
<accession>A0ACB9YUI6</accession>
<protein>
    <submittedName>
        <fullName evidence="1">Uncharacterized protein</fullName>
    </submittedName>
</protein>
<evidence type="ECO:0000313" key="2">
    <source>
        <dbReference type="Proteomes" id="UP001497700"/>
    </source>
</evidence>
<organism evidence="1 2">
    <name type="scientific">Hypoxylon rubiginosum</name>
    <dbReference type="NCBI Taxonomy" id="110542"/>
    <lineage>
        <taxon>Eukaryota</taxon>
        <taxon>Fungi</taxon>
        <taxon>Dikarya</taxon>
        <taxon>Ascomycota</taxon>
        <taxon>Pezizomycotina</taxon>
        <taxon>Sordariomycetes</taxon>
        <taxon>Xylariomycetidae</taxon>
        <taxon>Xylariales</taxon>
        <taxon>Hypoxylaceae</taxon>
        <taxon>Hypoxylon</taxon>
    </lineage>
</organism>
<sequence>MKMNQFSPVPAFALAAVTDVANVSRLLPRLVDDGAEKRISNKRTIQRYLQTRDECLTSIDTNYIREALREAGVAFSQTFQLRNEIRRDNTDTSIASIGFEAAGKINCLFFHLAVLDATIHLTPVQGSNKLRETGETIVLHELHDMWISATAWAKTLAVNVITIANRPKDSNGAQATSSLLDEATLTPLCVMGSVSLIPVARVGSNNEGMGSFYPRLEAASDIDIRRTLEQLPKDDITGVPGHRWVTH</sequence>
<reference evidence="1 2" key="1">
    <citation type="journal article" date="2022" name="New Phytol.">
        <title>Ecological generalism drives hyperdiversity of secondary metabolite gene clusters in xylarialean endophytes.</title>
        <authorList>
            <person name="Franco M.E.E."/>
            <person name="Wisecaver J.H."/>
            <person name="Arnold A.E."/>
            <person name="Ju Y.M."/>
            <person name="Slot J.C."/>
            <person name="Ahrendt S."/>
            <person name="Moore L.P."/>
            <person name="Eastman K.E."/>
            <person name="Scott K."/>
            <person name="Konkel Z."/>
            <person name="Mondo S.J."/>
            <person name="Kuo A."/>
            <person name="Hayes R.D."/>
            <person name="Haridas S."/>
            <person name="Andreopoulos B."/>
            <person name="Riley R."/>
            <person name="LaButti K."/>
            <person name="Pangilinan J."/>
            <person name="Lipzen A."/>
            <person name="Amirebrahimi M."/>
            <person name="Yan J."/>
            <person name="Adam C."/>
            <person name="Keymanesh K."/>
            <person name="Ng V."/>
            <person name="Louie K."/>
            <person name="Northen T."/>
            <person name="Drula E."/>
            <person name="Henrissat B."/>
            <person name="Hsieh H.M."/>
            <person name="Youens-Clark K."/>
            <person name="Lutzoni F."/>
            <person name="Miadlikowska J."/>
            <person name="Eastwood D.C."/>
            <person name="Hamelin R.C."/>
            <person name="Grigoriev I.V."/>
            <person name="U'Ren J.M."/>
        </authorList>
    </citation>
    <scope>NUCLEOTIDE SEQUENCE [LARGE SCALE GENOMIC DNA]</scope>
    <source>
        <strain evidence="1 2">CBS 119005</strain>
    </source>
</reference>
<gene>
    <name evidence="1" type="ORF">F4820DRAFT_397862</name>
</gene>
<proteinExistence type="predicted"/>
<keyword evidence="2" id="KW-1185">Reference proteome</keyword>